<proteinExistence type="inferred from homology"/>
<keyword evidence="5" id="KW-0808">Transferase</keyword>
<dbReference type="PRINTS" id="PR00103">
    <property type="entry name" value="CAMPKINASE"/>
</dbReference>
<evidence type="ECO:0000313" key="6">
    <source>
        <dbReference type="Proteomes" id="UP000314294"/>
    </source>
</evidence>
<dbReference type="InterPro" id="IPR000595">
    <property type="entry name" value="cNMP-bd_dom"/>
</dbReference>
<reference evidence="5 6" key="1">
    <citation type="submission" date="2019-03" db="EMBL/GenBank/DDBJ databases">
        <title>First draft genome of Liparis tanakae, snailfish: a comprehensive survey of snailfish specific genes.</title>
        <authorList>
            <person name="Kim W."/>
            <person name="Song I."/>
            <person name="Jeong J.-H."/>
            <person name="Kim D."/>
            <person name="Kim S."/>
            <person name="Ryu S."/>
            <person name="Song J.Y."/>
            <person name="Lee S.K."/>
        </authorList>
    </citation>
    <scope>NUCLEOTIDE SEQUENCE [LARGE SCALE GENOMIC DNA]</scope>
    <source>
        <tissue evidence="5">Muscle</tissue>
    </source>
</reference>
<comment type="caution">
    <text evidence="5">The sequence shown here is derived from an EMBL/GenBank/DDBJ whole genome shotgun (WGS) entry which is preliminary data.</text>
</comment>
<sequence length="61" mass="6926">MEEIHFEDGEFIVRQGARGDTFFIISSGKVNVTQEDSANQEPTHIRELTRGDWFGEKALQG</sequence>
<dbReference type="PANTHER" id="PTHR11635:SF152">
    <property type="entry name" value="CAMP-DEPENDENT PROTEIN KINASE TYPE I REGULATORY SUBUNIT-RELATED"/>
    <property type="match status" value="1"/>
</dbReference>
<accession>A0A4Z2E8Y2</accession>
<evidence type="ECO:0000256" key="1">
    <source>
        <dbReference type="ARBA" id="ARBA00005753"/>
    </source>
</evidence>
<gene>
    <name evidence="5" type="primary">PRKG1_8</name>
    <name evidence="5" type="ORF">EYF80_064843</name>
</gene>
<dbReference type="GO" id="GO:0034236">
    <property type="term" value="F:protein kinase A catalytic subunit binding"/>
    <property type="evidence" value="ECO:0007669"/>
    <property type="project" value="TreeGrafter"/>
</dbReference>
<dbReference type="InterPro" id="IPR018490">
    <property type="entry name" value="cNMP-bd_dom_sf"/>
</dbReference>
<protein>
    <submittedName>
        <fullName evidence="5">cGMP-dependent protein kinase 1</fullName>
    </submittedName>
</protein>
<organism evidence="5 6">
    <name type="scientific">Liparis tanakae</name>
    <name type="common">Tanaka's snailfish</name>
    <dbReference type="NCBI Taxonomy" id="230148"/>
    <lineage>
        <taxon>Eukaryota</taxon>
        <taxon>Metazoa</taxon>
        <taxon>Chordata</taxon>
        <taxon>Craniata</taxon>
        <taxon>Vertebrata</taxon>
        <taxon>Euteleostomi</taxon>
        <taxon>Actinopterygii</taxon>
        <taxon>Neopterygii</taxon>
        <taxon>Teleostei</taxon>
        <taxon>Neoteleostei</taxon>
        <taxon>Acanthomorphata</taxon>
        <taxon>Eupercaria</taxon>
        <taxon>Perciformes</taxon>
        <taxon>Cottioidei</taxon>
        <taxon>Cottales</taxon>
        <taxon>Liparidae</taxon>
        <taxon>Liparis</taxon>
    </lineage>
</organism>
<keyword evidence="2" id="KW-0547">Nucleotide-binding</keyword>
<evidence type="ECO:0000256" key="3">
    <source>
        <dbReference type="ARBA" id="ARBA00023149"/>
    </source>
</evidence>
<dbReference type="InterPro" id="IPR018488">
    <property type="entry name" value="cNMP-bd_CS"/>
</dbReference>
<dbReference type="CDD" id="cd00038">
    <property type="entry name" value="CAP_ED"/>
    <property type="match status" value="1"/>
</dbReference>
<dbReference type="GO" id="GO:0005829">
    <property type="term" value="C:cytosol"/>
    <property type="evidence" value="ECO:0007669"/>
    <property type="project" value="TreeGrafter"/>
</dbReference>
<evidence type="ECO:0000259" key="4">
    <source>
        <dbReference type="PROSITE" id="PS50042"/>
    </source>
</evidence>
<dbReference type="OrthoDB" id="63267at2759"/>
<dbReference type="SUPFAM" id="SSF51206">
    <property type="entry name" value="cAMP-binding domain-like"/>
    <property type="match status" value="1"/>
</dbReference>
<dbReference type="EMBL" id="SRLO01013643">
    <property type="protein sequence ID" value="TNN25030.1"/>
    <property type="molecule type" value="Genomic_DNA"/>
</dbReference>
<name>A0A4Z2E8Y2_9TELE</name>
<evidence type="ECO:0000313" key="5">
    <source>
        <dbReference type="EMBL" id="TNN25030.1"/>
    </source>
</evidence>
<dbReference type="GO" id="GO:0016301">
    <property type="term" value="F:kinase activity"/>
    <property type="evidence" value="ECO:0007669"/>
    <property type="project" value="UniProtKB-KW"/>
</dbReference>
<dbReference type="Gene3D" id="2.60.120.10">
    <property type="entry name" value="Jelly Rolls"/>
    <property type="match status" value="1"/>
</dbReference>
<dbReference type="AlphaFoldDB" id="A0A4Z2E8Y2"/>
<dbReference type="InterPro" id="IPR050503">
    <property type="entry name" value="cAMP-dep_PK_reg_su-like"/>
</dbReference>
<dbReference type="Pfam" id="PF00027">
    <property type="entry name" value="cNMP_binding"/>
    <property type="match status" value="1"/>
</dbReference>
<keyword evidence="6" id="KW-1185">Reference proteome</keyword>
<keyword evidence="2" id="KW-0116">cAMP-binding</keyword>
<feature type="domain" description="Cyclic nucleotide-binding" evidence="4">
    <location>
        <begin position="1"/>
        <end position="61"/>
    </location>
</feature>
<dbReference type="GO" id="GO:0005952">
    <property type="term" value="C:cAMP-dependent protein kinase complex"/>
    <property type="evidence" value="ECO:0007669"/>
    <property type="project" value="InterPro"/>
</dbReference>
<keyword evidence="3" id="KW-0114">cAMP</keyword>
<dbReference type="Proteomes" id="UP000314294">
    <property type="component" value="Unassembled WGS sequence"/>
</dbReference>
<keyword evidence="5" id="KW-0418">Kinase</keyword>
<comment type="similarity">
    <text evidence="1">Belongs to the cAMP-dependent kinase regulatory chain family.</text>
</comment>
<dbReference type="PROSITE" id="PS50042">
    <property type="entry name" value="CNMP_BINDING_3"/>
    <property type="match status" value="1"/>
</dbReference>
<evidence type="ECO:0000256" key="2">
    <source>
        <dbReference type="ARBA" id="ARBA00022566"/>
    </source>
</evidence>
<dbReference type="GO" id="GO:0030552">
    <property type="term" value="F:cAMP binding"/>
    <property type="evidence" value="ECO:0007669"/>
    <property type="project" value="UniProtKB-KW"/>
</dbReference>
<dbReference type="GO" id="GO:0004862">
    <property type="term" value="F:cAMP-dependent protein kinase inhibitor activity"/>
    <property type="evidence" value="ECO:0007669"/>
    <property type="project" value="TreeGrafter"/>
</dbReference>
<dbReference type="PANTHER" id="PTHR11635">
    <property type="entry name" value="CAMP-DEPENDENT PROTEIN KINASE REGULATORY CHAIN"/>
    <property type="match status" value="1"/>
</dbReference>
<dbReference type="PROSITE" id="PS00888">
    <property type="entry name" value="CNMP_BINDING_1"/>
    <property type="match status" value="1"/>
</dbReference>
<dbReference type="InterPro" id="IPR014710">
    <property type="entry name" value="RmlC-like_jellyroll"/>
</dbReference>